<name>A0ABT5MTI9_9BURK</name>
<organism evidence="2 3">
    <name type="scientific">Curvibacter cyanobacteriorum</name>
    <dbReference type="NCBI Taxonomy" id="3026422"/>
    <lineage>
        <taxon>Bacteria</taxon>
        <taxon>Pseudomonadati</taxon>
        <taxon>Pseudomonadota</taxon>
        <taxon>Betaproteobacteria</taxon>
        <taxon>Burkholderiales</taxon>
        <taxon>Comamonadaceae</taxon>
        <taxon>Curvibacter</taxon>
    </lineage>
</organism>
<reference evidence="2 3" key="1">
    <citation type="submission" date="2023-02" db="EMBL/GenBank/DDBJ databases">
        <title>Bacterial whole genomic sequence of Curvibacter sp. HBC61.</title>
        <authorList>
            <person name="Le V."/>
            <person name="Ko S.-R."/>
            <person name="Ahn C.-Y."/>
            <person name="Oh H.-M."/>
        </authorList>
    </citation>
    <scope>NUCLEOTIDE SEQUENCE [LARGE SCALE GENOMIC DNA]</scope>
    <source>
        <strain evidence="2 3">HBC61</strain>
    </source>
</reference>
<dbReference type="Pfam" id="PF02643">
    <property type="entry name" value="DUF192"/>
    <property type="match status" value="1"/>
</dbReference>
<evidence type="ECO:0000256" key="1">
    <source>
        <dbReference type="SAM" id="SignalP"/>
    </source>
</evidence>
<accession>A0ABT5MTI9</accession>
<sequence>MLPIRRALRHAFLAATLTALLPLGGASAWAQEGPQLNLPRLKLGAGMYQIDVQVASSALERQIGLMNRKDMPQHEGMLFVFEVPAVQCFWMKNTLLPLTAAFVADDGTIVNLADMKPQTTDSHCSSQPVRYVLEMNQGWFAKKGIKAGQKLRGAPFDGR</sequence>
<proteinExistence type="predicted"/>
<comment type="caution">
    <text evidence="2">The sequence shown here is derived from an EMBL/GenBank/DDBJ whole genome shotgun (WGS) entry which is preliminary data.</text>
</comment>
<dbReference type="InterPro" id="IPR038695">
    <property type="entry name" value="Saro_0823-like_sf"/>
</dbReference>
<protein>
    <submittedName>
        <fullName evidence="2">DUF192 domain-containing protein</fullName>
    </submittedName>
</protein>
<dbReference type="Proteomes" id="UP001528673">
    <property type="component" value="Unassembled WGS sequence"/>
</dbReference>
<evidence type="ECO:0000313" key="3">
    <source>
        <dbReference type="Proteomes" id="UP001528673"/>
    </source>
</evidence>
<feature type="chain" id="PRO_5046822510" evidence="1">
    <location>
        <begin position="31"/>
        <end position="159"/>
    </location>
</feature>
<keyword evidence="3" id="KW-1185">Reference proteome</keyword>
<keyword evidence="1" id="KW-0732">Signal</keyword>
<dbReference type="PANTHER" id="PTHR37953:SF1">
    <property type="entry name" value="UPF0127 PROTEIN MJ1496"/>
    <property type="match status" value="1"/>
</dbReference>
<feature type="signal peptide" evidence="1">
    <location>
        <begin position="1"/>
        <end position="30"/>
    </location>
</feature>
<dbReference type="InterPro" id="IPR003795">
    <property type="entry name" value="DUF192"/>
</dbReference>
<gene>
    <name evidence="2" type="ORF">PSQ40_01230</name>
</gene>
<dbReference type="RefSeq" id="WP_273948115.1">
    <property type="nucleotide sequence ID" value="NZ_JAQSIP010000001.1"/>
</dbReference>
<dbReference type="PANTHER" id="PTHR37953">
    <property type="entry name" value="UPF0127 PROTEIN MJ1496"/>
    <property type="match status" value="1"/>
</dbReference>
<dbReference type="Gene3D" id="2.60.120.1140">
    <property type="entry name" value="Protein of unknown function DUF192"/>
    <property type="match status" value="1"/>
</dbReference>
<dbReference type="EMBL" id="JAQSIP010000001">
    <property type="protein sequence ID" value="MDD0837182.1"/>
    <property type="molecule type" value="Genomic_DNA"/>
</dbReference>
<evidence type="ECO:0000313" key="2">
    <source>
        <dbReference type="EMBL" id="MDD0837182.1"/>
    </source>
</evidence>